<dbReference type="Gene3D" id="3.30.450.20">
    <property type="entry name" value="PAS domain"/>
    <property type="match status" value="2"/>
</dbReference>
<organism evidence="7">
    <name type="scientific">mine drainage metagenome</name>
    <dbReference type="NCBI Taxonomy" id="410659"/>
    <lineage>
        <taxon>unclassified sequences</taxon>
        <taxon>metagenomes</taxon>
        <taxon>ecological metagenomes</taxon>
    </lineage>
</organism>
<dbReference type="CDD" id="cd01948">
    <property type="entry name" value="EAL"/>
    <property type="match status" value="1"/>
</dbReference>
<feature type="domain" description="GGDEF" evidence="6">
    <location>
        <begin position="545"/>
        <end position="683"/>
    </location>
</feature>
<dbReference type="EMBL" id="MLJW01000439">
    <property type="protein sequence ID" value="OIQ87135.1"/>
    <property type="molecule type" value="Genomic_DNA"/>
</dbReference>
<dbReference type="InterPro" id="IPR000014">
    <property type="entry name" value="PAS"/>
</dbReference>
<dbReference type="PROSITE" id="PS50113">
    <property type="entry name" value="PAC"/>
    <property type="match status" value="2"/>
</dbReference>
<dbReference type="PROSITE" id="PS50112">
    <property type="entry name" value="PAS"/>
    <property type="match status" value="2"/>
</dbReference>
<feature type="domain" description="EAL" evidence="4">
    <location>
        <begin position="692"/>
        <end position="946"/>
    </location>
</feature>
<dbReference type="SUPFAM" id="SSF55785">
    <property type="entry name" value="PYP-like sensor domain (PAS domain)"/>
    <property type="match status" value="2"/>
</dbReference>
<keyword evidence="1" id="KW-0812">Transmembrane</keyword>
<evidence type="ECO:0000259" key="6">
    <source>
        <dbReference type="PROSITE" id="PS50887"/>
    </source>
</evidence>
<dbReference type="CDD" id="cd00130">
    <property type="entry name" value="PAS"/>
    <property type="match status" value="2"/>
</dbReference>
<dbReference type="GO" id="GO:0007165">
    <property type="term" value="P:signal transduction"/>
    <property type="evidence" value="ECO:0007669"/>
    <property type="project" value="InterPro"/>
</dbReference>
<feature type="domain" description="HAMP" evidence="5">
    <location>
        <begin position="205"/>
        <end position="257"/>
    </location>
</feature>
<dbReference type="FunFam" id="3.30.70.270:FF:000001">
    <property type="entry name" value="Diguanylate cyclase domain protein"/>
    <property type="match status" value="1"/>
</dbReference>
<keyword evidence="1" id="KW-1133">Transmembrane helix</keyword>
<dbReference type="Gene3D" id="6.10.340.10">
    <property type="match status" value="1"/>
</dbReference>
<dbReference type="InterPro" id="IPR035919">
    <property type="entry name" value="EAL_sf"/>
</dbReference>
<feature type="domain" description="PAS" evidence="2">
    <location>
        <begin position="388"/>
        <end position="434"/>
    </location>
</feature>
<dbReference type="NCBIfam" id="TIGR00229">
    <property type="entry name" value="sensory_box"/>
    <property type="match status" value="2"/>
</dbReference>
<dbReference type="NCBIfam" id="TIGR00254">
    <property type="entry name" value="GGDEF"/>
    <property type="match status" value="1"/>
</dbReference>
<dbReference type="AlphaFoldDB" id="A0A1J5R507"/>
<proteinExistence type="predicted"/>
<dbReference type="InterPro" id="IPR043128">
    <property type="entry name" value="Rev_trsase/Diguanyl_cyclase"/>
</dbReference>
<dbReference type="SMART" id="SM00052">
    <property type="entry name" value="EAL"/>
    <property type="match status" value="1"/>
</dbReference>
<dbReference type="Pfam" id="PF00672">
    <property type="entry name" value="HAMP"/>
    <property type="match status" value="1"/>
</dbReference>
<feature type="transmembrane region" description="Helical" evidence="1">
    <location>
        <begin position="12"/>
        <end position="31"/>
    </location>
</feature>
<dbReference type="SMART" id="SM00267">
    <property type="entry name" value="GGDEF"/>
    <property type="match status" value="1"/>
</dbReference>
<dbReference type="PROSITE" id="PS50887">
    <property type="entry name" value="GGDEF"/>
    <property type="match status" value="1"/>
</dbReference>
<dbReference type="PROSITE" id="PS50885">
    <property type="entry name" value="HAMP"/>
    <property type="match status" value="1"/>
</dbReference>
<dbReference type="GO" id="GO:0016020">
    <property type="term" value="C:membrane"/>
    <property type="evidence" value="ECO:0007669"/>
    <property type="project" value="InterPro"/>
</dbReference>
<evidence type="ECO:0000313" key="7">
    <source>
        <dbReference type="EMBL" id="OIQ87135.1"/>
    </source>
</evidence>
<dbReference type="GO" id="GO:0071111">
    <property type="term" value="F:cyclic-guanylate-specific phosphodiesterase activity"/>
    <property type="evidence" value="ECO:0007669"/>
    <property type="project" value="UniProtKB-EC"/>
</dbReference>
<comment type="caution">
    <text evidence="7">The sequence shown here is derived from an EMBL/GenBank/DDBJ whole genome shotgun (WGS) entry which is preliminary data.</text>
</comment>
<dbReference type="Pfam" id="PF00563">
    <property type="entry name" value="EAL"/>
    <property type="match status" value="1"/>
</dbReference>
<dbReference type="SUPFAM" id="SSF158472">
    <property type="entry name" value="HAMP domain-like"/>
    <property type="match status" value="1"/>
</dbReference>
<dbReference type="SUPFAM" id="SSF141868">
    <property type="entry name" value="EAL domain-like"/>
    <property type="match status" value="1"/>
</dbReference>
<dbReference type="PANTHER" id="PTHR44757:SF2">
    <property type="entry name" value="BIOFILM ARCHITECTURE MAINTENANCE PROTEIN MBAA"/>
    <property type="match status" value="1"/>
</dbReference>
<evidence type="ECO:0000259" key="2">
    <source>
        <dbReference type="PROSITE" id="PS50112"/>
    </source>
</evidence>
<dbReference type="InterPro" id="IPR052155">
    <property type="entry name" value="Biofilm_reg_signaling"/>
</dbReference>
<feature type="domain" description="PAC" evidence="3">
    <location>
        <begin position="459"/>
        <end position="513"/>
    </location>
</feature>
<dbReference type="GO" id="GO:0006355">
    <property type="term" value="P:regulation of DNA-templated transcription"/>
    <property type="evidence" value="ECO:0007669"/>
    <property type="project" value="InterPro"/>
</dbReference>
<dbReference type="InterPro" id="IPR000700">
    <property type="entry name" value="PAS-assoc_C"/>
</dbReference>
<evidence type="ECO:0000259" key="5">
    <source>
        <dbReference type="PROSITE" id="PS50885"/>
    </source>
</evidence>
<dbReference type="SMART" id="SM00091">
    <property type="entry name" value="PAS"/>
    <property type="match status" value="2"/>
</dbReference>
<sequence>MKPVSTLRMRLWLPLGIFGIYVVALLFSAVFQHHAIRQELEKNALTEVNEMLANTGRRTEALLRQNDADLVAEEVADVGVNVHIRSFVLLDEDARILEATRRDWRGLPAVGTLPHFDLARFRAAQQSRRQRVYTSAGGRDLYGYQPVVLAPGTGEIRSSRIGALVLDYDLTADRAGLWEELLHQRLAIWSVTLGMVLGLLWLLAVRVLQPLKVLTEAVRRFGAGEQDVDVRIAGKGELAELGAAWNWMHAQLAATLEQLDDSRENLEVTLFSIGDAVIATDMTGNVTRMNGVAQQLTGWTQKDAAGLPLPQVFRIINAHTREPADDPVQRVLATGKIAGLANHTVLIARDGAEYQIADSAAPIRHENGRISGVVLVFRDVTEEYLLREELRIAATAFDTQEGIMVSDADNVILRVNAAFTSLTGYAAHEVVGQTPAMLRSGEHDEGFYQALWETLAQDHYWQGEIWNRHKSGEVCPVWLTVTTLLDDAGKVANYVSSLSDIRQFKRAEEQIHKLAYFDALTGLPNRRMLYDRLKQAIALTGRTHGHGAILFIDLDNFKIINDTRGHDVGDMLLIEVSQRLQSCVRGEDTVARLGGDEFVLMVDRLSDSPDQVVSQIEAVGEKVLQLFARPFVLDGKQHYVTPSIGVSLFHDPGITVDELLKRADTAMYQAKQSGRNAIRFFDPAMQNALEVRVAMESDLRNALSERQFELYYQPQVDLERRVLGAEVLLRWHHPERGMVSPTEFIPLAEESWQILPIGKWVLEAACMQIKQWESAAATRALQLAVNVSARQFRQDDFVDQVRWVLLQTEIDPSRLKLELTESLVIENVNDAIAKMQVLKTMGVRFSMDDFGTGHSSLAALKKLPLDQLKIDQSFVRDIASDPDDAVIAQTIVAMARNLGLDVIAEGVETEEQRVFLQRCGCPAYQGYLFGRPVPIREFEADFLRAQAS</sequence>
<reference evidence="7" key="1">
    <citation type="submission" date="2016-10" db="EMBL/GenBank/DDBJ databases">
        <title>Sequence of Gallionella enrichment culture.</title>
        <authorList>
            <person name="Poehlein A."/>
            <person name="Muehling M."/>
            <person name="Daniel R."/>
        </authorList>
    </citation>
    <scope>NUCLEOTIDE SEQUENCE</scope>
</reference>
<dbReference type="EC" id="3.1.4.52" evidence="7"/>
<dbReference type="SMART" id="SM00086">
    <property type="entry name" value="PAC"/>
    <property type="match status" value="2"/>
</dbReference>
<dbReference type="CDD" id="cd01949">
    <property type="entry name" value="GGDEF"/>
    <property type="match status" value="1"/>
</dbReference>
<dbReference type="PROSITE" id="PS50883">
    <property type="entry name" value="EAL"/>
    <property type="match status" value="1"/>
</dbReference>
<dbReference type="PANTHER" id="PTHR44757">
    <property type="entry name" value="DIGUANYLATE CYCLASE DGCP"/>
    <property type="match status" value="1"/>
</dbReference>
<dbReference type="Pfam" id="PF00990">
    <property type="entry name" value="GGDEF"/>
    <property type="match status" value="1"/>
</dbReference>
<dbReference type="CDD" id="cd06225">
    <property type="entry name" value="HAMP"/>
    <property type="match status" value="1"/>
</dbReference>
<dbReference type="SUPFAM" id="SSF55073">
    <property type="entry name" value="Nucleotide cyclase"/>
    <property type="match status" value="1"/>
</dbReference>
<protein>
    <submittedName>
        <fullName evidence="7">Cyclic di-GMP phosphodiesterase Gmr</fullName>
        <ecNumber evidence="7">3.1.4.52</ecNumber>
    </submittedName>
</protein>
<feature type="domain" description="PAS" evidence="2">
    <location>
        <begin position="262"/>
        <end position="335"/>
    </location>
</feature>
<dbReference type="InterPro" id="IPR035965">
    <property type="entry name" value="PAS-like_dom_sf"/>
</dbReference>
<feature type="transmembrane region" description="Helical" evidence="1">
    <location>
        <begin position="186"/>
        <end position="204"/>
    </location>
</feature>
<keyword evidence="7" id="KW-0378">Hydrolase</keyword>
<dbReference type="Gene3D" id="3.20.20.450">
    <property type="entry name" value="EAL domain"/>
    <property type="match status" value="1"/>
</dbReference>
<dbReference type="InterPro" id="IPR003660">
    <property type="entry name" value="HAMP_dom"/>
</dbReference>
<dbReference type="FunFam" id="3.20.20.450:FF:000001">
    <property type="entry name" value="Cyclic di-GMP phosphodiesterase yahA"/>
    <property type="match status" value="1"/>
</dbReference>
<dbReference type="InterPro" id="IPR029787">
    <property type="entry name" value="Nucleotide_cyclase"/>
</dbReference>
<evidence type="ECO:0000256" key="1">
    <source>
        <dbReference type="SAM" id="Phobius"/>
    </source>
</evidence>
<dbReference type="InterPro" id="IPR013656">
    <property type="entry name" value="PAS_4"/>
</dbReference>
<name>A0A1J5R507_9ZZZZ</name>
<dbReference type="Pfam" id="PF08448">
    <property type="entry name" value="PAS_4"/>
    <property type="match status" value="1"/>
</dbReference>
<dbReference type="SMART" id="SM00304">
    <property type="entry name" value="HAMP"/>
    <property type="match status" value="1"/>
</dbReference>
<dbReference type="Gene3D" id="3.30.70.270">
    <property type="match status" value="1"/>
</dbReference>
<evidence type="ECO:0000259" key="4">
    <source>
        <dbReference type="PROSITE" id="PS50883"/>
    </source>
</evidence>
<dbReference type="InterPro" id="IPR001633">
    <property type="entry name" value="EAL_dom"/>
</dbReference>
<dbReference type="Pfam" id="PF00989">
    <property type="entry name" value="PAS"/>
    <property type="match status" value="1"/>
</dbReference>
<accession>A0A1J5R507</accession>
<gene>
    <name evidence="7" type="primary">gmr_153</name>
    <name evidence="7" type="ORF">GALL_310230</name>
</gene>
<dbReference type="InterPro" id="IPR000160">
    <property type="entry name" value="GGDEF_dom"/>
</dbReference>
<dbReference type="InterPro" id="IPR013767">
    <property type="entry name" value="PAS_fold"/>
</dbReference>
<evidence type="ECO:0000259" key="3">
    <source>
        <dbReference type="PROSITE" id="PS50113"/>
    </source>
</evidence>
<dbReference type="InterPro" id="IPR001610">
    <property type="entry name" value="PAC"/>
</dbReference>
<keyword evidence="1" id="KW-0472">Membrane</keyword>
<feature type="domain" description="PAC" evidence="3">
    <location>
        <begin position="340"/>
        <end position="392"/>
    </location>
</feature>